<evidence type="ECO:0000256" key="1">
    <source>
        <dbReference type="ARBA" id="ARBA00023002"/>
    </source>
</evidence>
<keyword evidence="1" id="KW-0560">Oxidoreductase</keyword>
<evidence type="ECO:0000313" key="3">
    <source>
        <dbReference type="EMBL" id="SVB54519.1"/>
    </source>
</evidence>
<name>A0A382EVW6_9ZZZZ</name>
<dbReference type="EMBL" id="UINC01046463">
    <property type="protein sequence ID" value="SVB54519.1"/>
    <property type="molecule type" value="Genomic_DNA"/>
</dbReference>
<dbReference type="InterPro" id="IPR011251">
    <property type="entry name" value="Luciferase-like_dom"/>
</dbReference>
<protein>
    <recommendedName>
        <fullName evidence="2">Luciferase-like domain-containing protein</fullName>
    </recommendedName>
</protein>
<dbReference type="PANTHER" id="PTHR43244">
    <property type="match status" value="1"/>
</dbReference>
<sequence>MDFGIVLQTDPPASRVIDLTARAEQLGFSHGYTFDSHVLWQEPFVIFSAMLAATKTMKVGPMVTNPGTRDWTVLASLF</sequence>
<dbReference type="InterPro" id="IPR050564">
    <property type="entry name" value="F420-G6PD/mer"/>
</dbReference>
<feature type="non-terminal residue" evidence="3">
    <location>
        <position position="78"/>
    </location>
</feature>
<dbReference type="PANTHER" id="PTHR43244:SF1">
    <property type="entry name" value="5,10-METHYLENETETRAHYDROMETHANOPTERIN REDUCTASE"/>
    <property type="match status" value="1"/>
</dbReference>
<dbReference type="Gene3D" id="3.20.20.30">
    <property type="entry name" value="Luciferase-like domain"/>
    <property type="match status" value="1"/>
</dbReference>
<dbReference type="Pfam" id="PF00296">
    <property type="entry name" value="Bac_luciferase"/>
    <property type="match status" value="1"/>
</dbReference>
<reference evidence="3" key="1">
    <citation type="submission" date="2018-05" db="EMBL/GenBank/DDBJ databases">
        <authorList>
            <person name="Lanie J.A."/>
            <person name="Ng W.-L."/>
            <person name="Kazmierczak K.M."/>
            <person name="Andrzejewski T.M."/>
            <person name="Davidsen T.M."/>
            <person name="Wayne K.J."/>
            <person name="Tettelin H."/>
            <person name="Glass J.I."/>
            <person name="Rusch D."/>
            <person name="Podicherti R."/>
            <person name="Tsui H.-C.T."/>
            <person name="Winkler M.E."/>
        </authorList>
    </citation>
    <scope>NUCLEOTIDE SEQUENCE</scope>
</reference>
<proteinExistence type="predicted"/>
<organism evidence="3">
    <name type="scientific">marine metagenome</name>
    <dbReference type="NCBI Taxonomy" id="408172"/>
    <lineage>
        <taxon>unclassified sequences</taxon>
        <taxon>metagenomes</taxon>
        <taxon>ecological metagenomes</taxon>
    </lineage>
</organism>
<feature type="domain" description="Luciferase-like" evidence="2">
    <location>
        <begin position="1"/>
        <end position="76"/>
    </location>
</feature>
<dbReference type="GO" id="GO:0016705">
    <property type="term" value="F:oxidoreductase activity, acting on paired donors, with incorporation or reduction of molecular oxygen"/>
    <property type="evidence" value="ECO:0007669"/>
    <property type="project" value="InterPro"/>
</dbReference>
<gene>
    <name evidence="3" type="ORF">METZ01_LOCUS207373</name>
</gene>
<accession>A0A382EVW6</accession>
<evidence type="ECO:0000259" key="2">
    <source>
        <dbReference type="Pfam" id="PF00296"/>
    </source>
</evidence>
<dbReference type="SUPFAM" id="SSF51679">
    <property type="entry name" value="Bacterial luciferase-like"/>
    <property type="match status" value="1"/>
</dbReference>
<dbReference type="InterPro" id="IPR036661">
    <property type="entry name" value="Luciferase-like_sf"/>
</dbReference>
<dbReference type="AlphaFoldDB" id="A0A382EVW6"/>